<sequence length="189" mass="20917">MWMAAPAAAQHLDVDALIANIDERSGQYRQLTEILQGADAARALAAFDVMLETGDKTMRETAIAAATSATDERLRARALWETLLLKDSFTIEIVTEDLDDDLRTALDTWIGPVSTWGITARFPETQCLNLYRTNVCEESYHLSVSGLKVDMRYSGTLQGSFALNPEGILAGEVMNWNSKTVYPATIQLR</sequence>
<evidence type="ECO:0000313" key="1">
    <source>
        <dbReference type="EMBL" id="ETX11430.1"/>
    </source>
</evidence>
<evidence type="ECO:0000313" key="2">
    <source>
        <dbReference type="Proteomes" id="UP000022447"/>
    </source>
</evidence>
<dbReference type="Proteomes" id="UP000022447">
    <property type="component" value="Unassembled WGS sequence"/>
</dbReference>
<organism evidence="1 2">
    <name type="scientific">Roseivivax halodurans JCM 10272</name>
    <dbReference type="NCBI Taxonomy" id="1449350"/>
    <lineage>
        <taxon>Bacteria</taxon>
        <taxon>Pseudomonadati</taxon>
        <taxon>Pseudomonadota</taxon>
        <taxon>Alphaproteobacteria</taxon>
        <taxon>Rhodobacterales</taxon>
        <taxon>Roseobacteraceae</taxon>
        <taxon>Roseivivax</taxon>
    </lineage>
</organism>
<protein>
    <submittedName>
        <fullName evidence="1">Uncharacterized protein</fullName>
    </submittedName>
</protein>
<dbReference type="EMBL" id="JALZ01000072">
    <property type="protein sequence ID" value="ETX11430.1"/>
    <property type="molecule type" value="Genomic_DNA"/>
</dbReference>
<keyword evidence="2" id="KW-1185">Reference proteome</keyword>
<dbReference type="STRING" id="1449350.OCH239_20115"/>
<reference evidence="1 2" key="1">
    <citation type="submission" date="2014-01" db="EMBL/GenBank/DDBJ databases">
        <title>Roseivivax halodurans JCM 10272 Genome Sequencing.</title>
        <authorList>
            <person name="Lai Q."/>
            <person name="Li G."/>
            <person name="Shao Z."/>
        </authorList>
    </citation>
    <scope>NUCLEOTIDE SEQUENCE [LARGE SCALE GENOMIC DNA]</scope>
    <source>
        <strain evidence="1 2">JCM 10272</strain>
    </source>
</reference>
<gene>
    <name evidence="1" type="ORF">OCH239_20115</name>
</gene>
<comment type="caution">
    <text evidence="1">The sequence shown here is derived from an EMBL/GenBank/DDBJ whole genome shotgun (WGS) entry which is preliminary data.</text>
</comment>
<proteinExistence type="predicted"/>
<accession>X7E6H5</accession>
<dbReference type="AlphaFoldDB" id="X7E6H5"/>
<name>X7E6H5_9RHOB</name>